<accession>A0ABQ4G5Q9</accession>
<gene>
    <name evidence="1" type="ORF">Mco01_54220</name>
</gene>
<proteinExistence type="predicted"/>
<reference evidence="1 2" key="1">
    <citation type="submission" date="2021-01" db="EMBL/GenBank/DDBJ databases">
        <title>Whole genome shotgun sequence of Microbispora corallina NBRC 16416.</title>
        <authorList>
            <person name="Komaki H."/>
            <person name="Tamura T."/>
        </authorList>
    </citation>
    <scope>NUCLEOTIDE SEQUENCE [LARGE SCALE GENOMIC DNA]</scope>
    <source>
        <strain evidence="1 2">NBRC 16416</strain>
    </source>
</reference>
<comment type="caution">
    <text evidence="1">The sequence shown here is derived from an EMBL/GenBank/DDBJ whole genome shotgun (WGS) entry which is preliminary data.</text>
</comment>
<name>A0ABQ4G5Q9_9ACTN</name>
<protein>
    <submittedName>
        <fullName evidence="1">Uncharacterized protein</fullName>
    </submittedName>
</protein>
<keyword evidence="2" id="KW-1185">Reference proteome</keyword>
<dbReference type="EMBL" id="BOOC01000030">
    <property type="protein sequence ID" value="GIH42422.1"/>
    <property type="molecule type" value="Genomic_DNA"/>
</dbReference>
<organism evidence="1 2">
    <name type="scientific">Microbispora corallina</name>
    <dbReference type="NCBI Taxonomy" id="83302"/>
    <lineage>
        <taxon>Bacteria</taxon>
        <taxon>Bacillati</taxon>
        <taxon>Actinomycetota</taxon>
        <taxon>Actinomycetes</taxon>
        <taxon>Streptosporangiales</taxon>
        <taxon>Streptosporangiaceae</taxon>
        <taxon>Microbispora</taxon>
    </lineage>
</organism>
<sequence length="67" mass="7592">MDIVIPATRCRETPLVSLDRVPMPLNETDTFVIDRLDAMTAFELPYADDTANTFAAPGRRRQEGPRR</sequence>
<evidence type="ECO:0000313" key="1">
    <source>
        <dbReference type="EMBL" id="GIH42422.1"/>
    </source>
</evidence>
<dbReference type="Proteomes" id="UP000603904">
    <property type="component" value="Unassembled WGS sequence"/>
</dbReference>
<evidence type="ECO:0000313" key="2">
    <source>
        <dbReference type="Proteomes" id="UP000603904"/>
    </source>
</evidence>